<dbReference type="InterPro" id="IPR057666">
    <property type="entry name" value="DrpA_SLOG"/>
</dbReference>
<organism evidence="3 4">
    <name type="scientific">Actinospica acidithermotolerans</name>
    <dbReference type="NCBI Taxonomy" id="2828514"/>
    <lineage>
        <taxon>Bacteria</taxon>
        <taxon>Bacillati</taxon>
        <taxon>Actinomycetota</taxon>
        <taxon>Actinomycetes</taxon>
        <taxon>Catenulisporales</taxon>
        <taxon>Actinospicaceae</taxon>
        <taxon>Actinospica</taxon>
    </lineage>
</organism>
<evidence type="ECO:0000313" key="4">
    <source>
        <dbReference type="Proteomes" id="UP000676325"/>
    </source>
</evidence>
<name>A0A941IE70_9ACTN</name>
<accession>A0A941IE70</accession>
<comment type="similarity">
    <text evidence="1">Belongs to the DprA/Smf family.</text>
</comment>
<dbReference type="Gene3D" id="3.40.50.450">
    <property type="match status" value="1"/>
</dbReference>
<dbReference type="EMBL" id="JAGSOH010000002">
    <property type="protein sequence ID" value="MBR7824895.1"/>
    <property type="molecule type" value="Genomic_DNA"/>
</dbReference>
<dbReference type="Proteomes" id="UP000676325">
    <property type="component" value="Unassembled WGS sequence"/>
</dbReference>
<evidence type="ECO:0000256" key="1">
    <source>
        <dbReference type="ARBA" id="ARBA00006525"/>
    </source>
</evidence>
<dbReference type="InterPro" id="IPR003488">
    <property type="entry name" value="DprA"/>
</dbReference>
<sequence length="387" mass="40352">MSLFIPEIDYDDARMVRLMLSRLIEPDDRLFAALREVAAPAEMLRAILERGWSPPDWPAQLVERLEGRRAGMELKLPGADPMADLAAGAAVGARFLIPGDADWPDSLEDLGERAPFGIWMIGRFDHRAPSVAMVGARQCTPYGALAAAKLASQLARADVAIVSGAAIGVDGASHRGALHAGGATVAVLACGIDRSYPASHTELIQAIGQRGAVFAELPPGSRPTRFRFLSRNRLIAALGMATVVVEAAVRSGSLVTARLAAELGRAVFAVPGPVTTRESTGTNRLLCDGAIPAVDGPQVLAELGIEESSPVARRVEKSDTPSAATEIDPRAALVREALPTARSGRAAPVLTLAAETGLAPSEVLALLGRLAGLGQAVRTGGGWALGR</sequence>
<dbReference type="RefSeq" id="WP_212516048.1">
    <property type="nucleotide sequence ID" value="NZ_JAGSOH010000002.1"/>
</dbReference>
<reference evidence="3" key="1">
    <citation type="submission" date="2021-04" db="EMBL/GenBank/DDBJ databases">
        <title>Genome based classification of Actinospica acidithermotolerans sp. nov., an actinobacterium isolated from an Indonesian hot spring.</title>
        <authorList>
            <person name="Kusuma A.B."/>
            <person name="Putra K.E."/>
            <person name="Nafisah S."/>
            <person name="Loh J."/>
            <person name="Nouioui I."/>
            <person name="Goodfellow M."/>
        </authorList>
    </citation>
    <scope>NUCLEOTIDE SEQUENCE</scope>
    <source>
        <strain evidence="3">MGRD01-02</strain>
    </source>
</reference>
<evidence type="ECO:0000313" key="3">
    <source>
        <dbReference type="EMBL" id="MBR7824895.1"/>
    </source>
</evidence>
<proteinExistence type="inferred from homology"/>
<protein>
    <submittedName>
        <fullName evidence="3">DNA-processing protein DprA</fullName>
    </submittedName>
</protein>
<keyword evidence="4" id="KW-1185">Reference proteome</keyword>
<dbReference type="Pfam" id="PF02481">
    <property type="entry name" value="DNA_processg_A"/>
    <property type="match status" value="1"/>
</dbReference>
<dbReference type="SUPFAM" id="SSF102405">
    <property type="entry name" value="MCP/YpsA-like"/>
    <property type="match status" value="1"/>
</dbReference>
<comment type="caution">
    <text evidence="3">The sequence shown here is derived from an EMBL/GenBank/DDBJ whole genome shotgun (WGS) entry which is preliminary data.</text>
</comment>
<evidence type="ECO:0000259" key="2">
    <source>
        <dbReference type="Pfam" id="PF02481"/>
    </source>
</evidence>
<dbReference type="NCBIfam" id="TIGR00732">
    <property type="entry name" value="dprA"/>
    <property type="match status" value="1"/>
</dbReference>
<dbReference type="PANTHER" id="PTHR43022:SF1">
    <property type="entry name" value="PROTEIN SMF"/>
    <property type="match status" value="1"/>
</dbReference>
<dbReference type="AlphaFoldDB" id="A0A941IE70"/>
<dbReference type="GO" id="GO:0009294">
    <property type="term" value="P:DNA-mediated transformation"/>
    <property type="evidence" value="ECO:0007669"/>
    <property type="project" value="InterPro"/>
</dbReference>
<dbReference type="PANTHER" id="PTHR43022">
    <property type="entry name" value="PROTEIN SMF"/>
    <property type="match status" value="1"/>
</dbReference>
<gene>
    <name evidence="3" type="primary">dprA</name>
    <name evidence="3" type="ORF">KDK95_01140</name>
</gene>
<feature type="domain" description="Smf/DprA SLOG" evidence="2">
    <location>
        <begin position="95"/>
        <end position="302"/>
    </location>
</feature>